<dbReference type="EMBL" id="JAKNCJ010000001">
    <property type="protein sequence ID" value="MCL6422418.1"/>
    <property type="molecule type" value="Genomic_DNA"/>
</dbReference>
<evidence type="ECO:0000313" key="1">
    <source>
        <dbReference type="EMBL" id="MCL6422418.1"/>
    </source>
</evidence>
<name>A0ABT0QYX9_9MICO</name>
<accession>A0ABT0QYX9</accession>
<protein>
    <recommendedName>
        <fullName evidence="3">Helicase/secretion neighborhood TadE-like protein</fullName>
    </recommendedName>
</protein>
<keyword evidence="2" id="KW-1185">Reference proteome</keyword>
<dbReference type="RefSeq" id="WP_249736518.1">
    <property type="nucleotide sequence ID" value="NZ_JAKNCJ010000001.1"/>
</dbReference>
<comment type="caution">
    <text evidence="1">The sequence shown here is derived from an EMBL/GenBank/DDBJ whole genome shotgun (WGS) entry which is preliminary data.</text>
</comment>
<dbReference type="Proteomes" id="UP001203761">
    <property type="component" value="Unassembled WGS sequence"/>
</dbReference>
<sequence>MRAFPQLRSETGSGAAGLLAWTGTLSALLAVLVLAGQALLAQAAADTAADLSALAGADALAAATADPCAIAAEAARRNAAELRGCTVQGADVLVQVRVPAGALPPVQAQARAGPPPAGTGAP</sequence>
<proteinExistence type="predicted"/>
<evidence type="ECO:0000313" key="2">
    <source>
        <dbReference type="Proteomes" id="UP001203761"/>
    </source>
</evidence>
<dbReference type="InterPro" id="IPR021202">
    <property type="entry name" value="Rv3654c-like"/>
</dbReference>
<dbReference type="NCBIfam" id="TIGR03816">
    <property type="entry name" value="tadE_like_DECH"/>
    <property type="match status" value="1"/>
</dbReference>
<reference evidence="1" key="1">
    <citation type="submission" date="2022-02" db="EMBL/GenBank/DDBJ databases">
        <authorList>
            <person name="Lee M."/>
            <person name="Kim S.-J."/>
            <person name="Jung M.-Y."/>
        </authorList>
    </citation>
    <scope>NUCLEOTIDE SEQUENCE</scope>
    <source>
        <strain evidence="1">JHP9</strain>
    </source>
</reference>
<evidence type="ECO:0008006" key="3">
    <source>
        <dbReference type="Google" id="ProtNLM"/>
    </source>
</evidence>
<gene>
    <name evidence="1" type="ORF">Bequi_03300</name>
</gene>
<organism evidence="1 2">
    <name type="scientific">Brachybacterium equifaecis</name>
    <dbReference type="NCBI Taxonomy" id="2910770"/>
    <lineage>
        <taxon>Bacteria</taxon>
        <taxon>Bacillati</taxon>
        <taxon>Actinomycetota</taxon>
        <taxon>Actinomycetes</taxon>
        <taxon>Micrococcales</taxon>
        <taxon>Dermabacteraceae</taxon>
        <taxon>Brachybacterium</taxon>
    </lineage>
</organism>